<dbReference type="SMR" id="A0A101ER73"/>
<reference evidence="4 5" key="1">
    <citation type="journal article" date="2015" name="MBio">
        <title>Genome-Resolved Metagenomic Analysis Reveals Roles for Candidate Phyla and Other Microbial Community Members in Biogeochemical Transformations in Oil Reservoirs.</title>
        <authorList>
            <person name="Hu P."/>
            <person name="Tom L."/>
            <person name="Singh A."/>
            <person name="Thomas B.C."/>
            <person name="Baker B.J."/>
            <person name="Piceno Y.M."/>
            <person name="Andersen G.L."/>
            <person name="Banfield J.F."/>
        </authorList>
    </citation>
    <scope>NUCLEOTIDE SEQUENCE [LARGE SCALE GENOMIC DNA]</scope>
    <source>
        <strain evidence="4">46_26</strain>
    </source>
</reference>
<dbReference type="Proteomes" id="UP000058636">
    <property type="component" value="Unassembled WGS sequence"/>
</dbReference>
<dbReference type="PANTHER" id="PTHR43063:SF1">
    <property type="entry name" value="4FE-4S CLUSTER CONTAINING PARA FAMILY ATPASE PROTEIN"/>
    <property type="match status" value="1"/>
</dbReference>
<comment type="caution">
    <text evidence="4">The sequence shown here is derived from an EMBL/GenBank/DDBJ whole genome shotgun (WGS) entry which is preliminary data.</text>
</comment>
<dbReference type="PANTHER" id="PTHR43063">
    <property type="entry name" value="4FE-4S CLUSTER CONTAINING PARA FAMILY ATPASE PROTEIN"/>
    <property type="match status" value="1"/>
</dbReference>
<dbReference type="InterPro" id="IPR002586">
    <property type="entry name" value="CobQ/CobB/MinD/ParA_Nub-bd_dom"/>
</dbReference>
<dbReference type="CDD" id="cd03110">
    <property type="entry name" value="SIMIBI_bact_arch"/>
    <property type="match status" value="1"/>
</dbReference>
<accession>A0A101ER73</accession>
<keyword evidence="1" id="KW-0479">Metal-binding</keyword>
<keyword evidence="3" id="KW-0411">Iron-sulfur</keyword>
<dbReference type="Pfam" id="PF00037">
    <property type="entry name" value="Fer4"/>
    <property type="match status" value="2"/>
</dbReference>
<dbReference type="PROSITE" id="PS51379">
    <property type="entry name" value="4FE4S_FER_2"/>
    <property type="match status" value="2"/>
</dbReference>
<dbReference type="EMBL" id="LGFG01000036">
    <property type="protein sequence ID" value="KUK23270.1"/>
    <property type="molecule type" value="Genomic_DNA"/>
</dbReference>
<dbReference type="AlphaFoldDB" id="A0A101ER73"/>
<sequence>MTKITVLSGKGGTGKTTVSVNMAKALSESYRVQLLDADVEEPNDHIFFNVDVSFEEPVHLMIPVVDNSVCIRCGECASTCQFGAISVFPSGTFVFESLCHGCGACSIMCPVNAISERPKEIGKIRFGTADGNISFGMGILNIGERTGVPVIRKLKKHIDEKADVVIVDAPPGTSCPVVESLRNTDFALLVTEPTAFGLHDLKLAVELTKEMGIPSGIVVNRYIPGNTIIEEFADEEGIPVLLKIPFKREIASLCAEGKLIVEAFQDMKKDFLELFEKIEVMVR</sequence>
<name>A0A101ER73_9THEM</name>
<organism evidence="4 5">
    <name type="scientific">Thermotoga petrophila</name>
    <dbReference type="NCBI Taxonomy" id="93929"/>
    <lineage>
        <taxon>Bacteria</taxon>
        <taxon>Thermotogati</taxon>
        <taxon>Thermotogota</taxon>
        <taxon>Thermotogae</taxon>
        <taxon>Thermotogales</taxon>
        <taxon>Thermotogaceae</taxon>
        <taxon>Thermotoga</taxon>
    </lineage>
</organism>
<dbReference type="Pfam" id="PF01656">
    <property type="entry name" value="CbiA"/>
    <property type="match status" value="1"/>
</dbReference>
<evidence type="ECO:0000256" key="3">
    <source>
        <dbReference type="ARBA" id="ARBA00023014"/>
    </source>
</evidence>
<dbReference type="RefSeq" id="WP_004079932.1">
    <property type="nucleotide sequence ID" value="NZ_DAITJQ010000001.1"/>
</dbReference>
<gene>
    <name evidence="4" type="ORF">XD57_0639</name>
</gene>
<dbReference type="SUPFAM" id="SSF52540">
    <property type="entry name" value="P-loop containing nucleoside triphosphate hydrolases"/>
    <property type="match status" value="1"/>
</dbReference>
<evidence type="ECO:0000256" key="1">
    <source>
        <dbReference type="ARBA" id="ARBA00022723"/>
    </source>
</evidence>
<evidence type="ECO:0000313" key="5">
    <source>
        <dbReference type="Proteomes" id="UP000058636"/>
    </source>
</evidence>
<dbReference type="Gene3D" id="3.40.50.300">
    <property type="entry name" value="P-loop containing nucleotide triphosphate hydrolases"/>
    <property type="match status" value="1"/>
</dbReference>
<dbReference type="Gene3D" id="3.30.70.20">
    <property type="match status" value="1"/>
</dbReference>
<dbReference type="InterPro" id="IPR027417">
    <property type="entry name" value="P-loop_NTPase"/>
</dbReference>
<dbReference type="PATRIC" id="fig|93930.3.peg.1486"/>
<keyword evidence="2" id="KW-0408">Iron</keyword>
<dbReference type="InterPro" id="IPR017900">
    <property type="entry name" value="4Fe4S_Fe_S_CS"/>
</dbReference>
<evidence type="ECO:0000256" key="2">
    <source>
        <dbReference type="ARBA" id="ARBA00023004"/>
    </source>
</evidence>
<protein>
    <submittedName>
        <fullName evidence="4">Cobyrinic acid ac-diamide synthase</fullName>
    </submittedName>
</protein>
<dbReference type="PROSITE" id="PS00198">
    <property type="entry name" value="4FE4S_FER_1"/>
    <property type="match status" value="1"/>
</dbReference>
<proteinExistence type="predicted"/>
<dbReference type="GO" id="GO:0051536">
    <property type="term" value="F:iron-sulfur cluster binding"/>
    <property type="evidence" value="ECO:0007669"/>
    <property type="project" value="UniProtKB-KW"/>
</dbReference>
<evidence type="ECO:0000313" key="4">
    <source>
        <dbReference type="EMBL" id="KUK23270.1"/>
    </source>
</evidence>
<dbReference type="InterPro" id="IPR017896">
    <property type="entry name" value="4Fe4S_Fe-S-bd"/>
</dbReference>
<dbReference type="GO" id="GO:0046872">
    <property type="term" value="F:metal ion binding"/>
    <property type="evidence" value="ECO:0007669"/>
    <property type="project" value="UniProtKB-KW"/>
</dbReference>